<dbReference type="Gene3D" id="3.40.50.1820">
    <property type="entry name" value="alpha/beta hydrolase"/>
    <property type="match status" value="1"/>
</dbReference>
<proteinExistence type="predicted"/>
<dbReference type="EMBL" id="JAUSVS010000001">
    <property type="protein sequence ID" value="MDQ0462291.1"/>
    <property type="molecule type" value="Genomic_DNA"/>
</dbReference>
<dbReference type="SUPFAM" id="SSF53474">
    <property type="entry name" value="alpha/beta-Hydrolases"/>
    <property type="match status" value="1"/>
</dbReference>
<reference evidence="2 3" key="1">
    <citation type="submission" date="2023-07" db="EMBL/GenBank/DDBJ databases">
        <title>Genomic Encyclopedia of Type Strains, Phase IV (KMG-IV): sequencing the most valuable type-strain genomes for metagenomic binning, comparative biology and taxonomic classification.</title>
        <authorList>
            <person name="Goeker M."/>
        </authorList>
    </citation>
    <scope>NUCLEOTIDE SEQUENCE [LARGE SCALE GENOMIC DNA]</scope>
    <source>
        <strain evidence="2 3">DSM 18695</strain>
    </source>
</reference>
<keyword evidence="3" id="KW-1185">Reference proteome</keyword>
<accession>A0ABU0IJV3</accession>
<evidence type="ECO:0000313" key="3">
    <source>
        <dbReference type="Proteomes" id="UP001228905"/>
    </source>
</evidence>
<dbReference type="InterPro" id="IPR029058">
    <property type="entry name" value="AB_hydrolase_fold"/>
</dbReference>
<dbReference type="PANTHER" id="PTHR43433">
    <property type="entry name" value="HYDROLASE, ALPHA/BETA FOLD FAMILY PROTEIN"/>
    <property type="match status" value="1"/>
</dbReference>
<name>A0ABU0IJV3_9CAUL</name>
<dbReference type="InterPro" id="IPR000073">
    <property type="entry name" value="AB_hydrolase_1"/>
</dbReference>
<dbReference type="Pfam" id="PF00561">
    <property type="entry name" value="Abhydrolase_1"/>
    <property type="match status" value="1"/>
</dbReference>
<protein>
    <submittedName>
        <fullName evidence="2">Pimeloyl-ACP methyl ester carboxylesterase</fullName>
    </submittedName>
</protein>
<comment type="caution">
    <text evidence="2">The sequence shown here is derived from an EMBL/GenBank/DDBJ whole genome shotgun (WGS) entry which is preliminary data.</text>
</comment>
<dbReference type="InterPro" id="IPR050471">
    <property type="entry name" value="AB_hydrolase"/>
</dbReference>
<dbReference type="PANTHER" id="PTHR43433:SF5">
    <property type="entry name" value="AB HYDROLASE-1 DOMAIN-CONTAINING PROTEIN"/>
    <property type="match status" value="1"/>
</dbReference>
<evidence type="ECO:0000313" key="2">
    <source>
        <dbReference type="EMBL" id="MDQ0462291.1"/>
    </source>
</evidence>
<sequence>MPRIVANGIELEYERYGDPAGETVLFIMGLGAQLTRWPISVVEAMTARGYQVIRYDNRDVGLSHRFESAGPPDIRAILAARAAGQPSPAAYLVEDMAADAAGLMDALGIARAHIVGASMGGMIAQELAARYPDKALSLTSIMSTTGNPGLSKSTPEAAARLTSRPPAEAGIEAAVEFGLESARVVGSPGYPFNDDEMRARLRADAERAVYPIGVARQYAAVLASGDRRASVATIKCPTVVLHGADDPLVPVDGGEDTARVIPGAELRIIPGMGHDLPIALIPTLVDAIEAAAARSRQPA</sequence>
<dbReference type="Proteomes" id="UP001228905">
    <property type="component" value="Unassembled WGS sequence"/>
</dbReference>
<dbReference type="RefSeq" id="WP_307344475.1">
    <property type="nucleotide sequence ID" value="NZ_JAUSVS010000001.1"/>
</dbReference>
<feature type="domain" description="AB hydrolase-1" evidence="1">
    <location>
        <begin position="23"/>
        <end position="276"/>
    </location>
</feature>
<evidence type="ECO:0000259" key="1">
    <source>
        <dbReference type="Pfam" id="PF00561"/>
    </source>
</evidence>
<organism evidence="2 3">
    <name type="scientific">Caulobacter ginsengisoli</name>
    <dbReference type="NCBI Taxonomy" id="400775"/>
    <lineage>
        <taxon>Bacteria</taxon>
        <taxon>Pseudomonadati</taxon>
        <taxon>Pseudomonadota</taxon>
        <taxon>Alphaproteobacteria</taxon>
        <taxon>Caulobacterales</taxon>
        <taxon>Caulobacteraceae</taxon>
        <taxon>Caulobacter</taxon>
    </lineage>
</organism>
<gene>
    <name evidence="2" type="ORF">QO010_000039</name>
</gene>